<reference evidence="1 2" key="1">
    <citation type="journal article" date="2019" name="Commun. Biol.">
        <title>The bagworm genome reveals a unique fibroin gene that provides high tensile strength.</title>
        <authorList>
            <person name="Kono N."/>
            <person name="Nakamura H."/>
            <person name="Ohtoshi R."/>
            <person name="Tomita M."/>
            <person name="Numata K."/>
            <person name="Arakawa K."/>
        </authorList>
    </citation>
    <scope>NUCLEOTIDE SEQUENCE [LARGE SCALE GENOMIC DNA]</scope>
</reference>
<name>A0A4C1WQR9_EUMVA</name>
<dbReference type="Proteomes" id="UP000299102">
    <property type="component" value="Unassembled WGS sequence"/>
</dbReference>
<gene>
    <name evidence="1" type="ORF">EVAR_43880_1</name>
</gene>
<proteinExistence type="predicted"/>
<sequence length="85" mass="9373">MFGYLLTVSNFNHPRGTAPQEVPVAGGGTLRVVPPDDGFDFRVIFFSNASAQERMSRYVCSGVRSPTCTSGFGPLCDEFVYHIMY</sequence>
<accession>A0A4C1WQR9</accession>
<keyword evidence="2" id="KW-1185">Reference proteome</keyword>
<protein>
    <submittedName>
        <fullName evidence="1">Uncharacterized protein</fullName>
    </submittedName>
</protein>
<comment type="caution">
    <text evidence="1">The sequence shown here is derived from an EMBL/GenBank/DDBJ whole genome shotgun (WGS) entry which is preliminary data.</text>
</comment>
<evidence type="ECO:0000313" key="1">
    <source>
        <dbReference type="EMBL" id="GBP52679.1"/>
    </source>
</evidence>
<organism evidence="1 2">
    <name type="scientific">Eumeta variegata</name>
    <name type="common">Bagworm moth</name>
    <name type="synonym">Eumeta japonica</name>
    <dbReference type="NCBI Taxonomy" id="151549"/>
    <lineage>
        <taxon>Eukaryota</taxon>
        <taxon>Metazoa</taxon>
        <taxon>Ecdysozoa</taxon>
        <taxon>Arthropoda</taxon>
        <taxon>Hexapoda</taxon>
        <taxon>Insecta</taxon>
        <taxon>Pterygota</taxon>
        <taxon>Neoptera</taxon>
        <taxon>Endopterygota</taxon>
        <taxon>Lepidoptera</taxon>
        <taxon>Glossata</taxon>
        <taxon>Ditrysia</taxon>
        <taxon>Tineoidea</taxon>
        <taxon>Psychidae</taxon>
        <taxon>Oiketicinae</taxon>
        <taxon>Eumeta</taxon>
    </lineage>
</organism>
<evidence type="ECO:0000313" key="2">
    <source>
        <dbReference type="Proteomes" id="UP000299102"/>
    </source>
</evidence>
<dbReference type="AlphaFoldDB" id="A0A4C1WQR9"/>
<dbReference type="EMBL" id="BGZK01000608">
    <property type="protein sequence ID" value="GBP52679.1"/>
    <property type="molecule type" value="Genomic_DNA"/>
</dbReference>